<protein>
    <submittedName>
        <fullName evidence="11">Uncharacterized protein</fullName>
    </submittedName>
</protein>
<dbReference type="PANTHER" id="PTHR31620:SF14">
    <property type="entry name" value="PROTEIN RETICULATA-RELATED 4, CHLOROPLASTIC"/>
    <property type="match status" value="1"/>
</dbReference>
<dbReference type="EMBL" id="BTGU01000001">
    <property type="protein sequence ID" value="GMN26248.1"/>
    <property type="molecule type" value="Genomic_DNA"/>
</dbReference>
<evidence type="ECO:0000256" key="5">
    <source>
        <dbReference type="ARBA" id="ARBA00022692"/>
    </source>
</evidence>
<name>A0AA87ZH51_FICCA</name>
<organism evidence="11 12">
    <name type="scientific">Ficus carica</name>
    <name type="common">Common fig</name>
    <dbReference type="NCBI Taxonomy" id="3494"/>
    <lineage>
        <taxon>Eukaryota</taxon>
        <taxon>Viridiplantae</taxon>
        <taxon>Streptophyta</taxon>
        <taxon>Embryophyta</taxon>
        <taxon>Tracheophyta</taxon>
        <taxon>Spermatophyta</taxon>
        <taxon>Magnoliopsida</taxon>
        <taxon>eudicotyledons</taxon>
        <taxon>Gunneridae</taxon>
        <taxon>Pentapetalae</taxon>
        <taxon>rosids</taxon>
        <taxon>fabids</taxon>
        <taxon>Rosales</taxon>
        <taxon>Moraceae</taxon>
        <taxon>Ficeae</taxon>
        <taxon>Ficus</taxon>
    </lineage>
</organism>
<keyword evidence="7 10" id="KW-1133">Transmembrane helix</keyword>
<evidence type="ECO:0000313" key="12">
    <source>
        <dbReference type="Proteomes" id="UP001187192"/>
    </source>
</evidence>
<evidence type="ECO:0000256" key="2">
    <source>
        <dbReference type="ARBA" id="ARBA00010793"/>
    </source>
</evidence>
<evidence type="ECO:0000256" key="3">
    <source>
        <dbReference type="ARBA" id="ARBA00022528"/>
    </source>
</evidence>
<keyword evidence="3" id="KW-0150">Chloroplast</keyword>
<accession>A0AA87ZH51</accession>
<evidence type="ECO:0000256" key="4">
    <source>
        <dbReference type="ARBA" id="ARBA00022640"/>
    </source>
</evidence>
<keyword evidence="6" id="KW-0809">Transit peptide</keyword>
<gene>
    <name evidence="11" type="ORF">TIFTF001_001242</name>
</gene>
<dbReference type="GO" id="GO:0031969">
    <property type="term" value="C:chloroplast membrane"/>
    <property type="evidence" value="ECO:0007669"/>
    <property type="project" value="UniProtKB-SubCell"/>
</dbReference>
<dbReference type="Proteomes" id="UP001187192">
    <property type="component" value="Unassembled WGS sequence"/>
</dbReference>
<sequence>MKKKQTKNAQNCSVVLRNPFPTRYEARIGSTNESTTPDTRGKNKKINFFFLFILIYFFLFSKQKTPSLKFSLSLVLLSPSLLSLSKKQRLHNQWRERVTELERERERDSFSPQLTTMAIAICLSPSSSSSSLLLSNLNPRRSFFSSSSSVSSVLHLTVNPPSSSSSLTFHHRNHRLNHLIAASTGGGGGGGDYGPGSSGGGGGGGGGGGDDHHGEGGGSDNAGGKNRAEVLLVLKEAGRSLESLPKDLAAATEAGRIPGLVVTRYFELEKSALFRWLMQFGGFKERLLADDLFLAKVGMECGVGVFTKTAAEYERRRENFFNELEVVFADVVMAIIADFMLVYLPAPTVSLRPPLAVNAGRIAKFFHNCPDNAFQVALAGTSYSLLQRIGAIVRNGTKLFAVGTVSSLAGTAMTNALINAKKAVDKSAAEEIENVPILSTSVAYGVYMAVSSNLRYQVLAGVIEQRILEPLLHEKKLILSALCFAVRTGNTFLGSLLWVDYARWIGIQKSHENSEVP</sequence>
<feature type="transmembrane region" description="Helical" evidence="10">
    <location>
        <begin position="46"/>
        <end position="61"/>
    </location>
</feature>
<dbReference type="PANTHER" id="PTHR31620">
    <property type="entry name" value="PROTEIN RETICULATA-RELATED 2, CHLOROPLASTIC-RELATED"/>
    <property type="match status" value="1"/>
</dbReference>
<evidence type="ECO:0000256" key="10">
    <source>
        <dbReference type="SAM" id="Phobius"/>
    </source>
</evidence>
<keyword evidence="4" id="KW-0934">Plastid</keyword>
<evidence type="ECO:0000256" key="9">
    <source>
        <dbReference type="SAM" id="MobiDB-lite"/>
    </source>
</evidence>
<dbReference type="InterPro" id="IPR021825">
    <property type="entry name" value="RETICULATA-related"/>
</dbReference>
<comment type="similarity">
    <text evidence="2">Belongs to the RETICULATA family.</text>
</comment>
<keyword evidence="5 10" id="KW-0812">Transmembrane</keyword>
<keyword evidence="8 10" id="KW-0472">Membrane</keyword>
<proteinExistence type="inferred from homology"/>
<evidence type="ECO:0000256" key="6">
    <source>
        <dbReference type="ARBA" id="ARBA00022946"/>
    </source>
</evidence>
<dbReference type="AlphaFoldDB" id="A0AA87ZH51"/>
<comment type="caution">
    <text evidence="11">The sequence shown here is derived from an EMBL/GenBank/DDBJ whole genome shotgun (WGS) entry which is preliminary data.</text>
</comment>
<feature type="region of interest" description="Disordered" evidence="9">
    <location>
        <begin position="180"/>
        <end position="224"/>
    </location>
</feature>
<evidence type="ECO:0000256" key="8">
    <source>
        <dbReference type="ARBA" id="ARBA00023136"/>
    </source>
</evidence>
<feature type="compositionally biased region" description="Gly residues" evidence="9">
    <location>
        <begin position="184"/>
        <end position="208"/>
    </location>
</feature>
<dbReference type="Pfam" id="PF11891">
    <property type="entry name" value="RETICULATA-like"/>
    <property type="match status" value="1"/>
</dbReference>
<comment type="subcellular location">
    <subcellularLocation>
        <location evidence="1">Plastid</location>
        <location evidence="1">Chloroplast membrane</location>
        <topology evidence="1">Multi-pass membrane protein</topology>
    </subcellularLocation>
</comment>
<evidence type="ECO:0000256" key="1">
    <source>
        <dbReference type="ARBA" id="ARBA00004508"/>
    </source>
</evidence>
<evidence type="ECO:0000256" key="7">
    <source>
        <dbReference type="ARBA" id="ARBA00022989"/>
    </source>
</evidence>
<evidence type="ECO:0000313" key="11">
    <source>
        <dbReference type="EMBL" id="GMN26248.1"/>
    </source>
</evidence>
<reference evidence="11" key="1">
    <citation type="submission" date="2023-07" db="EMBL/GenBank/DDBJ databases">
        <title>draft genome sequence of fig (Ficus carica).</title>
        <authorList>
            <person name="Takahashi T."/>
            <person name="Nishimura K."/>
        </authorList>
    </citation>
    <scope>NUCLEOTIDE SEQUENCE</scope>
</reference>
<keyword evidence="12" id="KW-1185">Reference proteome</keyword>